<proteinExistence type="predicted"/>
<dbReference type="GO" id="GO:0000981">
    <property type="term" value="F:DNA-binding transcription factor activity, RNA polymerase II-specific"/>
    <property type="evidence" value="ECO:0007669"/>
    <property type="project" value="InterPro"/>
</dbReference>
<dbReference type="Pfam" id="PF00172">
    <property type="entry name" value="Zn_clus"/>
    <property type="match status" value="1"/>
</dbReference>
<keyword evidence="5" id="KW-1185">Reference proteome</keyword>
<comment type="caution">
    <text evidence="4">The sequence shown here is derived from an EMBL/GenBank/DDBJ whole genome shotgun (WGS) entry which is preliminary data.</text>
</comment>
<dbReference type="PANTHER" id="PTHR37534:SF7">
    <property type="entry name" value="TRANSCRIPTIONAL ACTIVATOR PROTEIN UGA3"/>
    <property type="match status" value="1"/>
</dbReference>
<dbReference type="Proteomes" id="UP000769157">
    <property type="component" value="Unassembled WGS sequence"/>
</dbReference>
<evidence type="ECO:0000259" key="3">
    <source>
        <dbReference type="PROSITE" id="PS50048"/>
    </source>
</evidence>
<evidence type="ECO:0000313" key="4">
    <source>
        <dbReference type="EMBL" id="KAH3669224.1"/>
    </source>
</evidence>
<dbReference type="GO" id="GO:0005634">
    <property type="term" value="C:nucleus"/>
    <property type="evidence" value="ECO:0007669"/>
    <property type="project" value="UniProtKB-SubCell"/>
</dbReference>
<reference evidence="4" key="1">
    <citation type="journal article" date="2021" name="Open Biol.">
        <title>Shared evolutionary footprints suggest mitochondrial oxidative damage underlies multiple complex I losses in fungi.</title>
        <authorList>
            <person name="Schikora-Tamarit M.A."/>
            <person name="Marcet-Houben M."/>
            <person name="Nosek J."/>
            <person name="Gabaldon T."/>
        </authorList>
    </citation>
    <scope>NUCLEOTIDE SEQUENCE</scope>
    <source>
        <strain evidence="4">CBS6075</strain>
    </source>
</reference>
<dbReference type="InterPro" id="IPR001138">
    <property type="entry name" value="Zn2Cys6_DnaBD"/>
</dbReference>
<comment type="subcellular location">
    <subcellularLocation>
        <location evidence="1">Nucleus</location>
    </subcellularLocation>
</comment>
<dbReference type="SMART" id="SM00066">
    <property type="entry name" value="GAL4"/>
    <property type="match status" value="1"/>
</dbReference>
<dbReference type="PANTHER" id="PTHR37534">
    <property type="entry name" value="TRANSCRIPTIONAL ACTIVATOR PROTEIN UGA3"/>
    <property type="match status" value="1"/>
</dbReference>
<sequence length="496" mass="57252">MVKFVYVKSSRSFGRCDDCRRRKKRCDERIPECGSCVRRNVQCVYRKPKLKKVSSPGQKVTSKSKIENSFSDYLDYQLDDVGKRWFSIIEKYIPASGKYHQCLERFIPMAGRNTSLLYALCGWGGILELEDHRRTNYYLELSLSLSSELYSKVMGSEGSKSELLELAVTLTCHMMISSFTGGLSECEIGFQQLKKLYKRFGLASFLEETGNTTLSMMLLRWFFYHDVLKLTPSSKFGTTFPLSEYKRILSYANDQQLMISTLDSNNPLMSCCVHLFLLLGELNNFYAEFVAREDFLYKTYHDLAGGLVNRSQEEQYQTITSSAYGAYEDTRIEFHDWVDSQSRCWQEKIDNAKPNLPDITSLEKVQSNELHLTFFEAMQLTLKLFLLSKIRHMSSLDFEVKRLMLHLFRAMRVLLNTDLSSYLGFPLLIAGAVAAEDRDRLTVKLIYFGIISKNSASNFERIWAIIEELWKTNAYGPRFLDWQTVVDKLGLNICAG</sequence>
<dbReference type="OrthoDB" id="25818at2759"/>
<accession>A0A9P8PDE4</accession>
<dbReference type="GO" id="GO:0000976">
    <property type="term" value="F:transcription cis-regulatory region binding"/>
    <property type="evidence" value="ECO:0007669"/>
    <property type="project" value="TreeGrafter"/>
</dbReference>
<gene>
    <name evidence="4" type="ORF">OGAPHI_001345</name>
</gene>
<dbReference type="EMBL" id="JAEUBE010000137">
    <property type="protein sequence ID" value="KAH3669224.1"/>
    <property type="molecule type" value="Genomic_DNA"/>
</dbReference>
<evidence type="ECO:0000256" key="2">
    <source>
        <dbReference type="ARBA" id="ARBA00023242"/>
    </source>
</evidence>
<evidence type="ECO:0000256" key="1">
    <source>
        <dbReference type="ARBA" id="ARBA00004123"/>
    </source>
</evidence>
<keyword evidence="2" id="KW-0539">Nucleus</keyword>
<dbReference type="RefSeq" id="XP_046063487.1">
    <property type="nucleotide sequence ID" value="XM_046202096.1"/>
</dbReference>
<evidence type="ECO:0000313" key="5">
    <source>
        <dbReference type="Proteomes" id="UP000769157"/>
    </source>
</evidence>
<protein>
    <recommendedName>
        <fullName evidence="3">Zn(2)-C6 fungal-type domain-containing protein</fullName>
    </recommendedName>
</protein>
<reference evidence="4" key="2">
    <citation type="submission" date="2021-01" db="EMBL/GenBank/DDBJ databases">
        <authorList>
            <person name="Schikora-Tamarit M.A."/>
        </authorList>
    </citation>
    <scope>NUCLEOTIDE SEQUENCE</scope>
    <source>
        <strain evidence="4">CBS6075</strain>
    </source>
</reference>
<dbReference type="GO" id="GO:0045944">
    <property type="term" value="P:positive regulation of transcription by RNA polymerase II"/>
    <property type="evidence" value="ECO:0007669"/>
    <property type="project" value="TreeGrafter"/>
</dbReference>
<dbReference type="Gene3D" id="4.10.240.10">
    <property type="entry name" value="Zn(2)-C6 fungal-type DNA-binding domain"/>
    <property type="match status" value="1"/>
</dbReference>
<dbReference type="AlphaFoldDB" id="A0A9P8PDE4"/>
<dbReference type="Pfam" id="PF11951">
    <property type="entry name" value="Fungal_trans_2"/>
    <property type="match status" value="1"/>
</dbReference>
<dbReference type="GO" id="GO:0008270">
    <property type="term" value="F:zinc ion binding"/>
    <property type="evidence" value="ECO:0007669"/>
    <property type="project" value="InterPro"/>
</dbReference>
<dbReference type="GeneID" id="70233313"/>
<dbReference type="InterPro" id="IPR021858">
    <property type="entry name" value="Fun_TF"/>
</dbReference>
<feature type="domain" description="Zn(2)-C6 fungal-type" evidence="3">
    <location>
        <begin position="15"/>
        <end position="45"/>
    </location>
</feature>
<organism evidence="4 5">
    <name type="scientific">Ogataea philodendri</name>
    <dbReference type="NCBI Taxonomy" id="1378263"/>
    <lineage>
        <taxon>Eukaryota</taxon>
        <taxon>Fungi</taxon>
        <taxon>Dikarya</taxon>
        <taxon>Ascomycota</taxon>
        <taxon>Saccharomycotina</taxon>
        <taxon>Pichiomycetes</taxon>
        <taxon>Pichiales</taxon>
        <taxon>Pichiaceae</taxon>
        <taxon>Ogataea</taxon>
    </lineage>
</organism>
<dbReference type="PROSITE" id="PS50048">
    <property type="entry name" value="ZN2_CY6_FUNGAL_2"/>
    <property type="match status" value="1"/>
</dbReference>
<name>A0A9P8PDE4_9ASCO</name>
<dbReference type="SUPFAM" id="SSF57701">
    <property type="entry name" value="Zn2/Cys6 DNA-binding domain"/>
    <property type="match status" value="1"/>
</dbReference>
<dbReference type="CDD" id="cd00067">
    <property type="entry name" value="GAL4"/>
    <property type="match status" value="1"/>
</dbReference>
<dbReference type="InterPro" id="IPR036864">
    <property type="entry name" value="Zn2-C6_fun-type_DNA-bd_sf"/>
</dbReference>